<reference evidence="7 8" key="1">
    <citation type="submission" date="2009-01" db="EMBL/GenBank/DDBJ databases">
        <authorList>
            <person name="Qin X."/>
            <person name="Bachman B."/>
            <person name="Battles P."/>
            <person name="Bell A."/>
            <person name="Bess C."/>
            <person name="Bickham C."/>
            <person name="Chaboub L."/>
            <person name="Chen D."/>
            <person name="Coyle M."/>
            <person name="Deiros D.R."/>
            <person name="Dinh H."/>
            <person name="Forbes L."/>
            <person name="Fowler G."/>
            <person name="Francisco L."/>
            <person name="Fu Q."/>
            <person name="Gubbala S."/>
            <person name="Hale W."/>
            <person name="Han Y."/>
            <person name="Hemphill L."/>
            <person name="Highlander S.K."/>
            <person name="Hirani K."/>
            <person name="Hogues M."/>
            <person name="Jackson L."/>
            <person name="Jakkamsetti A."/>
            <person name="Javaid M."/>
            <person name="Jiang H."/>
            <person name="Korchina V."/>
            <person name="Kovar C."/>
            <person name="Lara F."/>
            <person name="Lee S."/>
            <person name="Mata R."/>
            <person name="Mathew T."/>
            <person name="Moen C."/>
            <person name="Morales K."/>
            <person name="Munidasa M."/>
            <person name="Nazareth L."/>
            <person name="Ngo R."/>
            <person name="Nguyen L."/>
            <person name="Okwuonu G."/>
            <person name="Ongeri F."/>
            <person name="Patil S."/>
            <person name="Petrosino J."/>
            <person name="Pham C."/>
            <person name="Pham P."/>
            <person name="Pu L.-L."/>
            <person name="Puazo M."/>
            <person name="Raj R."/>
            <person name="Reid J."/>
            <person name="Rouhana J."/>
            <person name="Saada N."/>
            <person name="Shang Y."/>
            <person name="Simmons D."/>
            <person name="Thornton R."/>
            <person name="Warren J."/>
            <person name="Weissenberger G."/>
            <person name="Zhang J."/>
            <person name="Zhang L."/>
            <person name="Zhou C."/>
            <person name="Zhu D."/>
            <person name="Muzny D."/>
            <person name="Worley K."/>
            <person name="Gibbs R."/>
        </authorList>
    </citation>
    <scope>NUCLEOTIDE SEQUENCE [LARGE SCALE GENOMIC DNA]</scope>
    <source>
        <strain evidence="8">ATCC 8290 / DSM 20176 / CCUG 30140 / JCM 1155 / KCTC 3500 / NBRC 15886 / NCIMB 8040 / NRRL B-1843 / 9</strain>
    </source>
</reference>
<proteinExistence type="inferred from homology"/>
<keyword evidence="4" id="KW-0862">Zinc</keyword>
<dbReference type="Pfam" id="PF08240">
    <property type="entry name" value="ADH_N"/>
    <property type="match status" value="1"/>
</dbReference>
<dbReference type="AlphaFoldDB" id="C0XG96"/>
<accession>C0XG96</accession>
<evidence type="ECO:0000313" key="8">
    <source>
        <dbReference type="Proteomes" id="UP000003752"/>
    </source>
</evidence>
<name>C0XG96_LENH9</name>
<dbReference type="GO" id="GO:0008270">
    <property type="term" value="F:zinc ion binding"/>
    <property type="evidence" value="ECO:0007669"/>
    <property type="project" value="InterPro"/>
</dbReference>
<dbReference type="PANTHER" id="PTHR43161:SF9">
    <property type="entry name" value="SORBITOL DEHYDROGENASE"/>
    <property type="match status" value="1"/>
</dbReference>
<keyword evidence="8" id="KW-1185">Reference proteome</keyword>
<feature type="non-terminal residue" evidence="7">
    <location>
        <position position="80"/>
    </location>
</feature>
<evidence type="ECO:0000256" key="4">
    <source>
        <dbReference type="ARBA" id="ARBA00022833"/>
    </source>
</evidence>
<dbReference type="InterPro" id="IPR013154">
    <property type="entry name" value="ADH-like_N"/>
</dbReference>
<dbReference type="SUPFAM" id="SSF50129">
    <property type="entry name" value="GroES-like"/>
    <property type="match status" value="1"/>
</dbReference>
<comment type="caution">
    <text evidence="7">The sequence shown here is derived from an EMBL/GenBank/DDBJ whole genome shotgun (WGS) entry which is preliminary data.</text>
</comment>
<comment type="cofactor">
    <cofactor evidence="1">
        <name>Zn(2+)</name>
        <dbReference type="ChEBI" id="CHEBI:29105"/>
    </cofactor>
</comment>
<dbReference type="InterPro" id="IPR011032">
    <property type="entry name" value="GroES-like_sf"/>
</dbReference>
<gene>
    <name evidence="7" type="ORF">HMPREF0519_0257</name>
</gene>
<protein>
    <submittedName>
        <fullName evidence="7">GroES-like protein</fullName>
    </submittedName>
</protein>
<dbReference type="PROSITE" id="PS00059">
    <property type="entry name" value="ADH_ZINC"/>
    <property type="match status" value="1"/>
</dbReference>
<evidence type="ECO:0000256" key="1">
    <source>
        <dbReference type="ARBA" id="ARBA00001947"/>
    </source>
</evidence>
<evidence type="ECO:0000259" key="6">
    <source>
        <dbReference type="Pfam" id="PF08240"/>
    </source>
</evidence>
<sequence length="80" mass="8726">ILGHESSGIIVATGDEVTDLKRGDRVAIEPGVPCGHCSYCREGKYNLCPKMQFMATPPVNGDLSELITYPQDFVFPIPDD</sequence>
<dbReference type="Gene3D" id="3.90.180.10">
    <property type="entry name" value="Medium-chain alcohol dehydrogenases, catalytic domain"/>
    <property type="match status" value="1"/>
</dbReference>
<evidence type="ECO:0000256" key="5">
    <source>
        <dbReference type="ARBA" id="ARBA00023002"/>
    </source>
</evidence>
<organism evidence="7 8">
    <name type="scientific">Lentilactobacillus hilgardii (strain ATCC 8290 / DSM 20176 / CCUG 30140 / JCM 1155 / KCTC 3500 / NBRC 15886 / NCIMB 8040 / NRRL B-1843 / 9)</name>
    <dbReference type="NCBI Taxonomy" id="1423757"/>
    <lineage>
        <taxon>Bacteria</taxon>
        <taxon>Bacillati</taxon>
        <taxon>Bacillota</taxon>
        <taxon>Bacilli</taxon>
        <taxon>Lactobacillales</taxon>
        <taxon>Lactobacillaceae</taxon>
        <taxon>Lentilactobacillus</taxon>
    </lineage>
</organism>
<keyword evidence="3" id="KW-0479">Metal-binding</keyword>
<dbReference type="GO" id="GO:0016491">
    <property type="term" value="F:oxidoreductase activity"/>
    <property type="evidence" value="ECO:0007669"/>
    <property type="project" value="UniProtKB-KW"/>
</dbReference>
<dbReference type="InterPro" id="IPR002328">
    <property type="entry name" value="ADH_Zn_CS"/>
</dbReference>
<evidence type="ECO:0000256" key="2">
    <source>
        <dbReference type="ARBA" id="ARBA00008072"/>
    </source>
</evidence>
<dbReference type="EMBL" id="ACGP01000041">
    <property type="protein sequence ID" value="EEI25602.1"/>
    <property type="molecule type" value="Genomic_DNA"/>
</dbReference>
<keyword evidence="5" id="KW-0560">Oxidoreductase</keyword>
<dbReference type="HOGENOM" id="CLU_2611660_0_0_9"/>
<feature type="domain" description="Alcohol dehydrogenase-like N-terminal" evidence="6">
    <location>
        <begin position="1"/>
        <end position="79"/>
    </location>
</feature>
<dbReference type="RefSeq" id="WP_003637140.1">
    <property type="nucleotide sequence ID" value="NZ_GG670039.1"/>
</dbReference>
<evidence type="ECO:0000313" key="7">
    <source>
        <dbReference type="EMBL" id="EEI25602.1"/>
    </source>
</evidence>
<comment type="similarity">
    <text evidence="2">Belongs to the zinc-containing alcohol dehydrogenase family.</text>
</comment>
<dbReference type="PANTHER" id="PTHR43161">
    <property type="entry name" value="SORBITOL DEHYDROGENASE"/>
    <property type="match status" value="1"/>
</dbReference>
<feature type="non-terminal residue" evidence="7">
    <location>
        <position position="1"/>
    </location>
</feature>
<dbReference type="Proteomes" id="UP000003752">
    <property type="component" value="Unassembled WGS sequence"/>
</dbReference>
<evidence type="ECO:0000256" key="3">
    <source>
        <dbReference type="ARBA" id="ARBA00022723"/>
    </source>
</evidence>